<dbReference type="EMBL" id="DUZY01000003">
    <property type="protein sequence ID" value="DAD32631.1"/>
    <property type="molecule type" value="Genomic_DNA"/>
</dbReference>
<dbReference type="AlphaFoldDB" id="A0A822YM21"/>
<protein>
    <submittedName>
        <fullName evidence="1">Uncharacterized protein</fullName>
    </submittedName>
</protein>
<keyword evidence="2" id="KW-1185">Reference proteome</keyword>
<reference evidence="1 2" key="1">
    <citation type="journal article" date="2020" name="Mol. Biol. Evol.">
        <title>Distinct Expression and Methylation Patterns for Genes with Different Fates following a Single Whole-Genome Duplication in Flowering Plants.</title>
        <authorList>
            <person name="Shi T."/>
            <person name="Rahmani R.S."/>
            <person name="Gugger P.F."/>
            <person name="Wang M."/>
            <person name="Li H."/>
            <person name="Zhang Y."/>
            <person name="Li Z."/>
            <person name="Wang Q."/>
            <person name="Van de Peer Y."/>
            <person name="Marchal K."/>
            <person name="Chen J."/>
        </authorList>
    </citation>
    <scope>NUCLEOTIDE SEQUENCE [LARGE SCALE GENOMIC DNA]</scope>
    <source>
        <tissue evidence="1">Leaf</tissue>
    </source>
</reference>
<evidence type="ECO:0000313" key="2">
    <source>
        <dbReference type="Proteomes" id="UP000607653"/>
    </source>
</evidence>
<name>A0A822YM21_NELNU</name>
<organism evidence="1 2">
    <name type="scientific">Nelumbo nucifera</name>
    <name type="common">Sacred lotus</name>
    <dbReference type="NCBI Taxonomy" id="4432"/>
    <lineage>
        <taxon>Eukaryota</taxon>
        <taxon>Viridiplantae</taxon>
        <taxon>Streptophyta</taxon>
        <taxon>Embryophyta</taxon>
        <taxon>Tracheophyta</taxon>
        <taxon>Spermatophyta</taxon>
        <taxon>Magnoliopsida</taxon>
        <taxon>Proteales</taxon>
        <taxon>Nelumbonaceae</taxon>
        <taxon>Nelumbo</taxon>
    </lineage>
</organism>
<evidence type="ECO:0000313" key="1">
    <source>
        <dbReference type="EMBL" id="DAD32631.1"/>
    </source>
</evidence>
<comment type="caution">
    <text evidence="1">The sequence shown here is derived from an EMBL/GenBank/DDBJ whole genome shotgun (WGS) entry which is preliminary data.</text>
</comment>
<dbReference type="Proteomes" id="UP000607653">
    <property type="component" value="Unassembled WGS sequence"/>
</dbReference>
<sequence length="45" mass="5042">MLKSKGIGPPPLCLHSHPWLENDQINLKISPLIHFSGNNKPIQLD</sequence>
<accession>A0A822YM21</accession>
<gene>
    <name evidence="1" type="ORF">HUJ06_011482</name>
</gene>
<proteinExistence type="predicted"/>